<proteinExistence type="inferred from homology"/>
<accession>S5TN51</accession>
<dbReference type="EMBL" id="KF264557">
    <property type="protein sequence ID" value="AGS49843.1"/>
    <property type="molecule type" value="Genomic_DNA"/>
</dbReference>
<dbReference type="InterPro" id="IPR001031">
    <property type="entry name" value="Thioesterase"/>
</dbReference>
<dbReference type="PANTHER" id="PTHR11487:SF0">
    <property type="entry name" value="S-ACYL FATTY ACID SYNTHASE THIOESTERASE, MEDIUM CHAIN"/>
    <property type="match status" value="1"/>
</dbReference>
<evidence type="ECO:0000256" key="1">
    <source>
        <dbReference type="ARBA" id="ARBA00007169"/>
    </source>
</evidence>
<dbReference type="Gene3D" id="3.40.50.1820">
    <property type="entry name" value="alpha/beta hydrolase"/>
    <property type="match status" value="1"/>
</dbReference>
<dbReference type="InterPro" id="IPR012223">
    <property type="entry name" value="TEII"/>
</dbReference>
<dbReference type="Pfam" id="PF00975">
    <property type="entry name" value="Thioesterase"/>
    <property type="match status" value="1"/>
</dbReference>
<evidence type="ECO:0000313" key="3">
    <source>
        <dbReference type="EMBL" id="AGS49843.1"/>
    </source>
</evidence>
<sequence>MTAPVLQPTTWPDTRFALPRPAVRMFCFPFAGGSAAFYADWAGDFVSTVELVPIQLPARGALMAQPPARSITEVADAIAPVIAESSVPVALYGHSMGAIIAFETARRLQEVGKPVRHLFVSGRPGPRIKRPLEPVSDLPRPEFVEMLRDYGAADQEILEHDELLDLLIPMMRADFHMIESYTYPPGPPLTCDVSAWAGADDTEAPLSVMQRWGDETTGTFTAEELPGGHFFLSEHREHIVRAVHERLG</sequence>
<reference evidence="3" key="1">
    <citation type="journal article" date="2013" name="Proc. Natl. Acad. Sci. U.S.A.">
        <title>Mapping gene clusters within arrayed metagenomic libraries to expand the structural diversity of biomedically relevant natural products.</title>
        <authorList>
            <person name="Owen J.G."/>
            <person name="Reddy B.V."/>
            <person name="Ternei M.A."/>
            <person name="Charlop-Powers Z."/>
            <person name="Calle P.Y."/>
            <person name="Kim J.H."/>
            <person name="Brady S.F."/>
        </authorList>
    </citation>
    <scope>NUCLEOTIDE SEQUENCE</scope>
</reference>
<organism evidence="3">
    <name type="scientific">uncultured bacterium esnapd17</name>
    <dbReference type="NCBI Taxonomy" id="1366598"/>
    <lineage>
        <taxon>Bacteria</taxon>
        <taxon>environmental samples</taxon>
    </lineage>
</organism>
<comment type="similarity">
    <text evidence="1">Belongs to the thioesterase family.</text>
</comment>
<protein>
    <submittedName>
        <fullName evidence="3">Thioesterase</fullName>
    </submittedName>
</protein>
<dbReference type="GO" id="GO:0008610">
    <property type="term" value="P:lipid biosynthetic process"/>
    <property type="evidence" value="ECO:0007669"/>
    <property type="project" value="TreeGrafter"/>
</dbReference>
<evidence type="ECO:0000259" key="2">
    <source>
        <dbReference type="Pfam" id="PF00975"/>
    </source>
</evidence>
<name>S5TN51_9BACT</name>
<dbReference type="AlphaFoldDB" id="S5TN51"/>
<feature type="domain" description="Thioesterase" evidence="2">
    <location>
        <begin position="25"/>
        <end position="246"/>
    </location>
</feature>
<dbReference type="InterPro" id="IPR029058">
    <property type="entry name" value="AB_hydrolase_fold"/>
</dbReference>
<dbReference type="PANTHER" id="PTHR11487">
    <property type="entry name" value="THIOESTERASE"/>
    <property type="match status" value="1"/>
</dbReference>
<dbReference type="SUPFAM" id="SSF53474">
    <property type="entry name" value="alpha/beta-Hydrolases"/>
    <property type="match status" value="1"/>
</dbReference>